<dbReference type="AlphaFoldDB" id="A0A1C7MZL4"/>
<sequence>MYVPSTAPSQKHQAPPINNLSHQEENSTVNKKKEQAINAQEKQDNVISDKCKKQPKTEVKTHVNNHFFPSPTYSCVSTSNSLDDKPDSRLDLISPETTPNHSEDEEEEEGAEKKDNNWYSPFSTGLDLDILPKLNLMDPLCQYKIDFKYNINIPLQHHYYHSHHHSHPYFRSSLHSAQNVSCIKVLENHPFISSKDSHSTHHQHVFGPVGDRKKQ</sequence>
<reference evidence="2 3" key="1">
    <citation type="submission" date="2016-03" db="EMBL/GenBank/DDBJ databases">
        <title>Choanephora cucurbitarum.</title>
        <authorList>
            <person name="Min B."/>
            <person name="Park H."/>
            <person name="Park J.-H."/>
            <person name="Shin H.-D."/>
            <person name="Choi I.-G."/>
        </authorList>
    </citation>
    <scope>NUCLEOTIDE SEQUENCE [LARGE SCALE GENOMIC DNA]</scope>
    <source>
        <strain evidence="2 3">KUS-F28377</strain>
    </source>
</reference>
<name>A0A1C7MZL4_9FUNG</name>
<feature type="region of interest" description="Disordered" evidence="1">
    <location>
        <begin position="193"/>
        <end position="215"/>
    </location>
</feature>
<dbReference type="InParanoid" id="A0A1C7MZL4"/>
<evidence type="ECO:0000256" key="1">
    <source>
        <dbReference type="SAM" id="MobiDB-lite"/>
    </source>
</evidence>
<dbReference type="OrthoDB" id="2280875at2759"/>
<evidence type="ECO:0000313" key="2">
    <source>
        <dbReference type="EMBL" id="OBZ82300.1"/>
    </source>
</evidence>
<organism evidence="2 3">
    <name type="scientific">Choanephora cucurbitarum</name>
    <dbReference type="NCBI Taxonomy" id="101091"/>
    <lineage>
        <taxon>Eukaryota</taxon>
        <taxon>Fungi</taxon>
        <taxon>Fungi incertae sedis</taxon>
        <taxon>Mucoromycota</taxon>
        <taxon>Mucoromycotina</taxon>
        <taxon>Mucoromycetes</taxon>
        <taxon>Mucorales</taxon>
        <taxon>Mucorineae</taxon>
        <taxon>Choanephoraceae</taxon>
        <taxon>Choanephoroideae</taxon>
        <taxon>Choanephora</taxon>
    </lineage>
</organism>
<gene>
    <name evidence="2" type="ORF">A0J61_09651</name>
</gene>
<evidence type="ECO:0000313" key="3">
    <source>
        <dbReference type="Proteomes" id="UP000093000"/>
    </source>
</evidence>
<feature type="compositionally biased region" description="Polar residues" evidence="1">
    <location>
        <begin position="1"/>
        <end position="29"/>
    </location>
</feature>
<accession>A0A1C7MZL4</accession>
<dbReference type="EMBL" id="LUGH01000900">
    <property type="protein sequence ID" value="OBZ82300.1"/>
    <property type="molecule type" value="Genomic_DNA"/>
</dbReference>
<proteinExistence type="predicted"/>
<keyword evidence="3" id="KW-1185">Reference proteome</keyword>
<comment type="caution">
    <text evidence="2">The sequence shown here is derived from an EMBL/GenBank/DDBJ whole genome shotgun (WGS) entry which is preliminary data.</text>
</comment>
<feature type="region of interest" description="Disordered" evidence="1">
    <location>
        <begin position="1"/>
        <end position="64"/>
    </location>
</feature>
<feature type="compositionally biased region" description="Basic and acidic residues" evidence="1">
    <location>
        <begin position="31"/>
        <end position="61"/>
    </location>
</feature>
<dbReference type="Proteomes" id="UP000093000">
    <property type="component" value="Unassembled WGS sequence"/>
</dbReference>
<feature type="region of interest" description="Disordered" evidence="1">
    <location>
        <begin position="78"/>
        <end position="118"/>
    </location>
</feature>
<protein>
    <submittedName>
        <fullName evidence="2">Uncharacterized protein</fullName>
    </submittedName>
</protein>